<name>A3LXP0_PICST</name>
<sequence length="374" mass="41548">MSRESSSIAKADHEISENSIDQAVKDESYKPEVVDSQPQPNIADVAPPLAEAFAISTHFKHATTLRTGNPISYAYNNYDHYHHKIHKFIKRTFHRLYYPNEEATPGGVTSPTKSIGSTSMLPKEQSSSNSSSYIFERSLESNASRTILNNPETPSHYLLENYTNPILDTTTEIISNPNLDFYNDVKLNCYCEDDCAEDHVGEPRPRSRSIISSSLISSFDHHNNSSKSKILSDEDGEVQEEEEGEEDEEDEEYNDDDSKSRHSHHQSKSKRSSFSAPSIASSRTASGAVSPLTKRSISFVKTSLPAPMTPAGNPNASRTGSNGQTIDFYSFADMINNEDFEEGEIAANKVSETNSQFRKGSFTTMSVKDYIGVL</sequence>
<evidence type="ECO:0000313" key="3">
    <source>
        <dbReference type="Proteomes" id="UP000002258"/>
    </source>
</evidence>
<reference evidence="2 3" key="1">
    <citation type="journal article" date="2007" name="Nat. Biotechnol.">
        <title>Genome sequence of the lignocellulose-bioconverting and xylose-fermenting yeast Pichia stipitis.</title>
        <authorList>
            <person name="Jeffries T.W."/>
            <person name="Grigoriev I.V."/>
            <person name="Grimwood J."/>
            <person name="Laplaza J.M."/>
            <person name="Aerts A."/>
            <person name="Salamov A."/>
            <person name="Schmutz J."/>
            <person name="Lindquist E."/>
            <person name="Dehal P."/>
            <person name="Shapiro H."/>
            <person name="Jin Y.S."/>
            <person name="Passoth V."/>
            <person name="Richardson P.M."/>
        </authorList>
    </citation>
    <scope>NUCLEOTIDE SEQUENCE [LARGE SCALE GENOMIC DNA]</scope>
    <source>
        <strain evidence="3">ATCC 58785 / CBS 6054 / NBRC 10063 / NRRL Y-11545</strain>
    </source>
</reference>
<dbReference type="KEGG" id="pic:PICST_32880"/>
<dbReference type="GeneID" id="4840062"/>
<dbReference type="OrthoDB" id="5364312at2759"/>
<feature type="region of interest" description="Disordered" evidence="1">
    <location>
        <begin position="215"/>
        <end position="287"/>
    </location>
</feature>
<feature type="region of interest" description="Disordered" evidence="1">
    <location>
        <begin position="1"/>
        <end position="42"/>
    </location>
</feature>
<feature type="region of interest" description="Disordered" evidence="1">
    <location>
        <begin position="101"/>
        <end position="129"/>
    </location>
</feature>
<accession>A3LXP0</accession>
<feature type="compositionally biased region" description="Polar residues" evidence="1">
    <location>
        <begin position="107"/>
        <end position="129"/>
    </location>
</feature>
<proteinExistence type="predicted"/>
<evidence type="ECO:0000313" key="2">
    <source>
        <dbReference type="EMBL" id="ABN67498.2"/>
    </source>
</evidence>
<dbReference type="Proteomes" id="UP000002258">
    <property type="component" value="Chromosome 6"/>
</dbReference>
<dbReference type="STRING" id="322104.A3LXP0"/>
<dbReference type="EMBL" id="CP000500">
    <property type="protein sequence ID" value="ABN67498.2"/>
    <property type="molecule type" value="Genomic_DNA"/>
</dbReference>
<feature type="compositionally biased region" description="Basic and acidic residues" evidence="1">
    <location>
        <begin position="23"/>
        <end position="33"/>
    </location>
</feature>
<gene>
    <name evidence="2" type="ORF">PICST_32880</name>
</gene>
<feature type="region of interest" description="Disordered" evidence="1">
    <location>
        <begin position="301"/>
        <end position="322"/>
    </location>
</feature>
<dbReference type="OMA" id="PETPSHY"/>
<dbReference type="eggNOG" id="ENOG502RMCW">
    <property type="taxonomic scope" value="Eukaryota"/>
</dbReference>
<feature type="compositionally biased region" description="Low complexity" evidence="1">
    <location>
        <begin position="272"/>
        <end position="283"/>
    </location>
</feature>
<feature type="compositionally biased region" description="Polar residues" evidence="1">
    <location>
        <begin position="312"/>
        <end position="322"/>
    </location>
</feature>
<feature type="compositionally biased region" description="Basic residues" evidence="1">
    <location>
        <begin position="261"/>
        <end position="271"/>
    </location>
</feature>
<keyword evidence="3" id="KW-1185">Reference proteome</keyword>
<dbReference type="RefSeq" id="XP_001385527.2">
    <property type="nucleotide sequence ID" value="XM_001385490.1"/>
</dbReference>
<organism evidence="2 3">
    <name type="scientific">Scheffersomyces stipitis (strain ATCC 58785 / CBS 6054 / NBRC 10063 / NRRL Y-11545)</name>
    <name type="common">Yeast</name>
    <name type="synonym">Pichia stipitis</name>
    <dbReference type="NCBI Taxonomy" id="322104"/>
    <lineage>
        <taxon>Eukaryota</taxon>
        <taxon>Fungi</taxon>
        <taxon>Dikarya</taxon>
        <taxon>Ascomycota</taxon>
        <taxon>Saccharomycotina</taxon>
        <taxon>Pichiomycetes</taxon>
        <taxon>Debaryomycetaceae</taxon>
        <taxon>Scheffersomyces</taxon>
    </lineage>
</organism>
<protein>
    <submittedName>
        <fullName evidence="2">Uncharacterized protein</fullName>
    </submittedName>
</protein>
<dbReference type="InParanoid" id="A3LXP0"/>
<evidence type="ECO:0000256" key="1">
    <source>
        <dbReference type="SAM" id="MobiDB-lite"/>
    </source>
</evidence>
<dbReference type="AlphaFoldDB" id="A3LXP0"/>
<dbReference type="HOGENOM" id="CLU_739895_0_0_1"/>
<feature type="compositionally biased region" description="Acidic residues" evidence="1">
    <location>
        <begin position="233"/>
        <end position="255"/>
    </location>
</feature>